<sequence length="384" mass="40712">MLTLIENVELFAPQYLGQRQVLIAADKISAIYEELPEGLVVAKQQGLLSCVDGRAKRLLPGFVDGLVHFCGGGGEGGFGNRTPELLAPEAAAAGVTTLVGALGTDSITRTLSNVLGKARELQAKGLSTYFYSGSYHIPLATLTQSLETDLLYIPEIIGVGEIALSDHRGSVLEYQDLLSIAKRTITSASLAGKKGVIFCHMGDGSEQLALLEQIAEQADIHISHFVPTHMNRNPSLCANAIRFAKLGGYVDLTTSSNQQLLDLGEVKSASALAQLINAGVAPNLITMSSDANASLPVFDDTGRAIGVDVGRIASLYEAVCEAHCDYGVDFSTALMSITQNPATALGLYRKGLISGGYDADLVLVDEQHLAIEKVWSKGQQVFGY</sequence>
<dbReference type="EMBL" id="RAQO01000002">
    <property type="protein sequence ID" value="RKF21543.1"/>
    <property type="molecule type" value="Genomic_DNA"/>
</dbReference>
<dbReference type="InterPro" id="IPR011059">
    <property type="entry name" value="Metal-dep_hydrolase_composite"/>
</dbReference>
<dbReference type="GO" id="GO:0016810">
    <property type="term" value="F:hydrolase activity, acting on carbon-nitrogen (but not peptide) bonds"/>
    <property type="evidence" value="ECO:0007669"/>
    <property type="project" value="InterPro"/>
</dbReference>
<evidence type="ECO:0000256" key="2">
    <source>
        <dbReference type="PIRSR" id="PIRSR001238-1"/>
    </source>
</evidence>
<feature type="binding site" evidence="3">
    <location>
        <position position="135"/>
    </location>
    <ligand>
        <name>substrate</name>
    </ligand>
</feature>
<feature type="active site" description="Proton acceptor" evidence="2">
    <location>
        <position position="290"/>
    </location>
</feature>
<dbReference type="AlphaFoldDB" id="A0A420ELI2"/>
<keyword evidence="1" id="KW-0645">Protease</keyword>
<gene>
    <name evidence="6" type="ORF">DBZ36_02525</name>
</gene>
<dbReference type="GO" id="GO:0046872">
    <property type="term" value="F:metal ion binding"/>
    <property type="evidence" value="ECO:0007669"/>
    <property type="project" value="UniProtKB-KW"/>
</dbReference>
<protein>
    <recommendedName>
        <fullName evidence="1">Isoaspartyl dipeptidase</fullName>
        <ecNumber evidence="1">3.4.19.-</ecNumber>
    </recommendedName>
</protein>
<feature type="binding site" evidence="4">
    <location>
        <position position="68"/>
    </location>
    <ligand>
        <name>Zn(2+)</name>
        <dbReference type="ChEBI" id="CHEBI:29105"/>
        <label>1</label>
        <note>catalytic</note>
    </ligand>
</feature>
<dbReference type="SUPFAM" id="SSF51556">
    <property type="entry name" value="Metallo-dependent hydrolases"/>
    <property type="match status" value="1"/>
</dbReference>
<dbReference type="GO" id="GO:0008798">
    <property type="term" value="F:beta-aspartyl-peptidase activity"/>
    <property type="evidence" value="ECO:0007669"/>
    <property type="project" value="InterPro"/>
</dbReference>
<dbReference type="Gene3D" id="3.20.20.140">
    <property type="entry name" value="Metal-dependent hydrolases"/>
    <property type="match status" value="1"/>
</dbReference>
<feature type="domain" description="Amidohydrolase-related" evidence="5">
    <location>
        <begin position="58"/>
        <end position="381"/>
    </location>
</feature>
<dbReference type="InterPro" id="IPR010229">
    <property type="entry name" value="Pept_M38_dipep"/>
</dbReference>
<dbReference type="PANTHER" id="PTHR11647">
    <property type="entry name" value="HYDRANTOINASE/DIHYDROPYRIMIDINASE FAMILY MEMBER"/>
    <property type="match status" value="1"/>
</dbReference>
<dbReference type="Pfam" id="PF01979">
    <property type="entry name" value="Amidohydro_1"/>
    <property type="match status" value="1"/>
</dbReference>
<dbReference type="GO" id="GO:0008237">
    <property type="term" value="F:metallopeptidase activity"/>
    <property type="evidence" value="ECO:0007669"/>
    <property type="project" value="UniProtKB-KW"/>
</dbReference>
<feature type="binding site" evidence="3">
    <location>
        <begin position="73"/>
        <end position="75"/>
    </location>
    <ligand>
        <name>substrate</name>
    </ligand>
</feature>
<evidence type="ECO:0000313" key="7">
    <source>
        <dbReference type="Proteomes" id="UP000286482"/>
    </source>
</evidence>
<dbReference type="OrthoDB" id="9776455at2"/>
<keyword evidence="1 6" id="KW-0378">Hydrolase</keyword>
<evidence type="ECO:0000313" key="6">
    <source>
        <dbReference type="EMBL" id="RKF21543.1"/>
    </source>
</evidence>
<keyword evidence="1" id="KW-0482">Metalloprotease</keyword>
<proteinExistence type="inferred from homology"/>
<dbReference type="Gene3D" id="2.30.40.10">
    <property type="entry name" value="Urease, subunit C, domain 1"/>
    <property type="match status" value="1"/>
</dbReference>
<comment type="similarity">
    <text evidence="1">Belongs to the peptidase M38 family.</text>
</comment>
<keyword evidence="7" id="KW-1185">Reference proteome</keyword>
<dbReference type="NCBIfam" id="TIGR01975">
    <property type="entry name" value="isoAsp_dipep"/>
    <property type="match status" value="1"/>
</dbReference>
<name>A0A420ELI2_9ALTE</name>
<feature type="binding site" evidence="4">
    <location>
        <position position="200"/>
    </location>
    <ligand>
        <name>Zn(2+)</name>
        <dbReference type="ChEBI" id="CHEBI:29105"/>
        <label>2</label>
        <note>catalytic</note>
    </ligand>
</feature>
<feature type="binding site" evidence="3">
    <location>
        <position position="168"/>
    </location>
    <ligand>
        <name>substrate</name>
    </ligand>
</feature>
<feature type="binding site" evidence="3">
    <location>
        <position position="232"/>
    </location>
    <ligand>
        <name>substrate</name>
    </ligand>
</feature>
<evidence type="ECO:0000256" key="3">
    <source>
        <dbReference type="PIRSR" id="PIRSR001238-2"/>
    </source>
</evidence>
<dbReference type="InterPro" id="IPR006680">
    <property type="entry name" value="Amidohydro-rel"/>
</dbReference>
<evidence type="ECO:0000256" key="1">
    <source>
        <dbReference type="PIRNR" id="PIRNR001238"/>
    </source>
</evidence>
<dbReference type="Proteomes" id="UP000286482">
    <property type="component" value="Unassembled WGS sequence"/>
</dbReference>
<dbReference type="PIRSF" id="PIRSF001238">
    <property type="entry name" value="IadA"/>
    <property type="match status" value="1"/>
</dbReference>
<comment type="cofactor">
    <cofactor evidence="1 4">
        <name>Zn(2+)</name>
        <dbReference type="ChEBI" id="CHEBI:29105"/>
    </cofactor>
    <text evidence="1 4">Binds 2 Zn(2+) ions per subunit.</text>
</comment>
<dbReference type="GO" id="GO:0005737">
    <property type="term" value="C:cytoplasm"/>
    <property type="evidence" value="ECO:0007669"/>
    <property type="project" value="UniProtKB-SubCell"/>
</dbReference>
<feature type="binding site" evidence="4">
    <location>
        <position position="290"/>
    </location>
    <ligand>
        <name>Zn(2+)</name>
        <dbReference type="ChEBI" id="CHEBI:29105"/>
        <label>1</label>
        <note>catalytic</note>
    </ligand>
</feature>
<keyword evidence="1 4" id="KW-0862">Zinc</keyword>
<feature type="binding site" evidence="3">
    <location>
        <position position="104"/>
    </location>
    <ligand>
        <name>substrate</name>
    </ligand>
</feature>
<comment type="PTM">
    <text evidence="1">Carboxylation allows a single lysine to coordinate two zinc ions.</text>
</comment>
<dbReference type="InterPro" id="IPR050378">
    <property type="entry name" value="Metallo-dep_Hydrolases_sf"/>
</dbReference>
<feature type="binding site" evidence="3">
    <location>
        <position position="294"/>
    </location>
    <ligand>
        <name>substrate</name>
    </ligand>
</feature>
<organism evidence="6 7">
    <name type="scientific">Alginatibacterium sediminis</name>
    <dbReference type="NCBI Taxonomy" id="2164068"/>
    <lineage>
        <taxon>Bacteria</taxon>
        <taxon>Pseudomonadati</taxon>
        <taxon>Pseudomonadota</taxon>
        <taxon>Gammaproteobacteria</taxon>
        <taxon>Alteromonadales</taxon>
        <taxon>Alteromonadaceae</taxon>
        <taxon>Alginatibacterium</taxon>
    </lineage>
</organism>
<dbReference type="EC" id="3.4.19.-" evidence="1"/>
<dbReference type="SUPFAM" id="SSF51338">
    <property type="entry name" value="Composite domain of metallo-dependent hydrolases"/>
    <property type="match status" value="1"/>
</dbReference>
<dbReference type="GO" id="GO:0006508">
    <property type="term" value="P:proteolysis"/>
    <property type="evidence" value="ECO:0007669"/>
    <property type="project" value="UniProtKB-KW"/>
</dbReference>
<keyword evidence="1 4" id="KW-0479">Metal-binding</keyword>
<comment type="function">
    <text evidence="1">Catalyzes the hydrolytic cleavage of a subset of L-isoaspartyl (L-beta-aspartyl) dipeptides. Used to degrade proteins damaged by L-isoaspartyl residues formation.</text>
</comment>
<comment type="subcellular location">
    <subcellularLocation>
        <location evidence="1">Cytoplasm</location>
    </subcellularLocation>
</comment>
<reference evidence="6 7" key="1">
    <citation type="submission" date="2018-09" db="EMBL/GenBank/DDBJ databases">
        <authorList>
            <person name="Wang Z."/>
        </authorList>
    </citation>
    <scope>NUCLEOTIDE SEQUENCE [LARGE SCALE GENOMIC DNA]</scope>
    <source>
        <strain evidence="6 7">ALS 81</strain>
    </source>
</reference>
<dbReference type="RefSeq" id="WP_120353346.1">
    <property type="nucleotide sequence ID" value="NZ_RAQO01000002.1"/>
</dbReference>
<dbReference type="InterPro" id="IPR032466">
    <property type="entry name" value="Metal_Hydrolase"/>
</dbReference>
<dbReference type="PANTHER" id="PTHR11647:SF1">
    <property type="entry name" value="COLLAPSIN RESPONSE MEDIATOR PROTEIN"/>
    <property type="match status" value="1"/>
</dbReference>
<evidence type="ECO:0000256" key="4">
    <source>
        <dbReference type="PIRSR" id="PIRSR001238-3"/>
    </source>
</evidence>
<feature type="binding site" evidence="4">
    <location>
        <position position="229"/>
    </location>
    <ligand>
        <name>Zn(2+)</name>
        <dbReference type="ChEBI" id="CHEBI:29105"/>
        <label>2</label>
        <note>catalytic</note>
    </ligand>
</feature>
<evidence type="ECO:0000259" key="5">
    <source>
        <dbReference type="Pfam" id="PF01979"/>
    </source>
</evidence>
<accession>A0A420ELI2</accession>
<comment type="caution">
    <text evidence="6">The sequence shown here is derived from an EMBL/GenBank/DDBJ whole genome shotgun (WGS) entry which is preliminary data.</text>
</comment>